<proteinExistence type="predicted"/>
<feature type="transmembrane region" description="Helical" evidence="1">
    <location>
        <begin position="25"/>
        <end position="48"/>
    </location>
</feature>
<dbReference type="PATRIC" id="fig|520767.4.peg.1461"/>
<reference evidence="3 4" key="1">
    <citation type="submission" date="2015-12" db="EMBL/GenBank/DDBJ databases">
        <title>Draft genome of Thermovenabulum gondwanense isolated from a red thermophilic microbial mat colonisisng an outflow channel of a bore well.</title>
        <authorList>
            <person name="Patel B.K."/>
        </authorList>
    </citation>
    <scope>NUCLEOTIDE SEQUENCE [LARGE SCALE GENOMIC DNA]</scope>
    <source>
        <strain evidence="3 4">R270</strain>
    </source>
</reference>
<dbReference type="OrthoDB" id="5461404at2"/>
<sequence length="92" mass="10458">MWRGCGFFGYGPNFIGRGGFDLFPYWYIMLGVKVVIGIAFIFAAIYLAKLLLNKTYAKGISSAALEILNERYAKGEIDEQEYISRKKKILGY</sequence>
<name>A0A161QB84_9FIRM</name>
<dbReference type="AlphaFoldDB" id="A0A161QB84"/>
<evidence type="ECO:0000313" key="4">
    <source>
        <dbReference type="Proteomes" id="UP000075737"/>
    </source>
</evidence>
<evidence type="ECO:0000256" key="1">
    <source>
        <dbReference type="SAM" id="Phobius"/>
    </source>
</evidence>
<keyword evidence="1" id="KW-0812">Transmembrane</keyword>
<dbReference type="STRING" id="520767.ATZ99_13590"/>
<organism evidence="3 4">
    <name type="scientific">Thermovenabulum gondwanense</name>
    <dbReference type="NCBI Taxonomy" id="520767"/>
    <lineage>
        <taxon>Bacteria</taxon>
        <taxon>Bacillati</taxon>
        <taxon>Bacillota</taxon>
        <taxon>Clostridia</taxon>
        <taxon>Thermosediminibacterales</taxon>
        <taxon>Thermosediminibacteraceae</taxon>
        <taxon>Thermovenabulum</taxon>
    </lineage>
</organism>
<protein>
    <recommendedName>
        <fullName evidence="2">SHOCT domain-containing protein</fullName>
    </recommendedName>
</protein>
<dbReference type="Proteomes" id="UP000075737">
    <property type="component" value="Unassembled WGS sequence"/>
</dbReference>
<gene>
    <name evidence="3" type="ORF">ATZ99_13590</name>
</gene>
<keyword evidence="1" id="KW-0472">Membrane</keyword>
<evidence type="ECO:0000313" key="3">
    <source>
        <dbReference type="EMBL" id="KYO66167.1"/>
    </source>
</evidence>
<dbReference type="RefSeq" id="WP_068748479.1">
    <property type="nucleotide sequence ID" value="NZ_LOHZ01000030.1"/>
</dbReference>
<keyword evidence="4" id="KW-1185">Reference proteome</keyword>
<evidence type="ECO:0000259" key="2">
    <source>
        <dbReference type="Pfam" id="PF09851"/>
    </source>
</evidence>
<dbReference type="Pfam" id="PF09851">
    <property type="entry name" value="SHOCT"/>
    <property type="match status" value="1"/>
</dbReference>
<feature type="domain" description="SHOCT" evidence="2">
    <location>
        <begin position="63"/>
        <end position="90"/>
    </location>
</feature>
<dbReference type="EMBL" id="LOHZ01000030">
    <property type="protein sequence ID" value="KYO66167.1"/>
    <property type="molecule type" value="Genomic_DNA"/>
</dbReference>
<keyword evidence="1" id="KW-1133">Transmembrane helix</keyword>
<comment type="caution">
    <text evidence="3">The sequence shown here is derived from an EMBL/GenBank/DDBJ whole genome shotgun (WGS) entry which is preliminary data.</text>
</comment>
<accession>A0A161QB84</accession>
<dbReference type="InterPro" id="IPR018649">
    <property type="entry name" value="SHOCT"/>
</dbReference>